<gene>
    <name evidence="7" type="ORF">CkaCkLH20_10606</name>
</gene>
<feature type="domain" description="CENP-V/GFA" evidence="6">
    <location>
        <begin position="26"/>
        <end position="149"/>
    </location>
</feature>
<dbReference type="OrthoDB" id="428768at2759"/>
<keyword evidence="3" id="KW-0862">Zinc</keyword>
<comment type="caution">
    <text evidence="7">The sequence shown here is derived from an EMBL/GenBank/DDBJ whole genome shotgun (WGS) entry which is preliminary data.</text>
</comment>
<keyword evidence="8" id="KW-1185">Reference proteome</keyword>
<evidence type="ECO:0000256" key="3">
    <source>
        <dbReference type="ARBA" id="ARBA00022833"/>
    </source>
</evidence>
<evidence type="ECO:0000313" key="8">
    <source>
        <dbReference type="Proteomes" id="UP000781932"/>
    </source>
</evidence>
<comment type="similarity">
    <text evidence="1">Belongs to the Gfa family.</text>
</comment>
<dbReference type="GO" id="GO:0016846">
    <property type="term" value="F:carbon-sulfur lyase activity"/>
    <property type="evidence" value="ECO:0007669"/>
    <property type="project" value="InterPro"/>
</dbReference>
<evidence type="ECO:0000256" key="5">
    <source>
        <dbReference type="SAM" id="MobiDB-lite"/>
    </source>
</evidence>
<feature type="region of interest" description="Disordered" evidence="5">
    <location>
        <begin position="176"/>
        <end position="196"/>
    </location>
</feature>
<dbReference type="Proteomes" id="UP000781932">
    <property type="component" value="Unassembled WGS sequence"/>
</dbReference>
<keyword evidence="2" id="KW-0479">Metal-binding</keyword>
<sequence>MTTATKDANFPLAGIATDGWSNEDEATATCLCGTVQLAFPTHGPGLVSRFVCHCSDCRKISSSMFCSNFSVRDSHLRYLRGKANLKSFTQSATIASGNDMSNYFCGTCGTLLYRVSSGYPGLSILRLGTIDDFHLVEEKMRPQLEQFIETRVGWLQPVDGMAQVKGMMSKKDIKDIRSSGTQGTPGLSHSHIRNKL</sequence>
<keyword evidence="4" id="KW-0456">Lyase</keyword>
<dbReference type="Pfam" id="PF04828">
    <property type="entry name" value="GFA"/>
    <property type="match status" value="1"/>
</dbReference>
<evidence type="ECO:0000259" key="6">
    <source>
        <dbReference type="PROSITE" id="PS51891"/>
    </source>
</evidence>
<dbReference type="PROSITE" id="PS51891">
    <property type="entry name" value="CENP_V_GFA"/>
    <property type="match status" value="1"/>
</dbReference>
<evidence type="ECO:0000256" key="4">
    <source>
        <dbReference type="ARBA" id="ARBA00023239"/>
    </source>
</evidence>
<dbReference type="EMBL" id="JAATWM020000041">
    <property type="protein sequence ID" value="KAF9871974.1"/>
    <property type="molecule type" value="Genomic_DNA"/>
</dbReference>
<dbReference type="InterPro" id="IPR006913">
    <property type="entry name" value="CENP-V/GFA"/>
</dbReference>
<proteinExistence type="inferred from homology"/>
<reference evidence="7" key="1">
    <citation type="submission" date="2020-03" db="EMBL/GenBank/DDBJ databases">
        <authorList>
            <person name="He L."/>
        </authorList>
    </citation>
    <scope>NUCLEOTIDE SEQUENCE</scope>
    <source>
        <strain evidence="7">CkLH20</strain>
    </source>
</reference>
<evidence type="ECO:0000313" key="7">
    <source>
        <dbReference type="EMBL" id="KAF9871974.1"/>
    </source>
</evidence>
<dbReference type="PANTHER" id="PTHR33337:SF8">
    <property type="entry name" value="CENP-V_GFA DOMAIN-CONTAINING PROTEIN"/>
    <property type="match status" value="1"/>
</dbReference>
<dbReference type="GeneID" id="62166394"/>
<evidence type="ECO:0000256" key="2">
    <source>
        <dbReference type="ARBA" id="ARBA00022723"/>
    </source>
</evidence>
<dbReference type="SUPFAM" id="SSF51316">
    <property type="entry name" value="Mss4-like"/>
    <property type="match status" value="1"/>
</dbReference>
<dbReference type="GO" id="GO:0046872">
    <property type="term" value="F:metal ion binding"/>
    <property type="evidence" value="ECO:0007669"/>
    <property type="project" value="UniProtKB-KW"/>
</dbReference>
<dbReference type="PANTHER" id="PTHR33337">
    <property type="entry name" value="GFA DOMAIN-CONTAINING PROTEIN"/>
    <property type="match status" value="1"/>
</dbReference>
<organism evidence="7 8">
    <name type="scientific">Colletotrichum karsti</name>
    <dbReference type="NCBI Taxonomy" id="1095194"/>
    <lineage>
        <taxon>Eukaryota</taxon>
        <taxon>Fungi</taxon>
        <taxon>Dikarya</taxon>
        <taxon>Ascomycota</taxon>
        <taxon>Pezizomycotina</taxon>
        <taxon>Sordariomycetes</taxon>
        <taxon>Hypocreomycetidae</taxon>
        <taxon>Glomerellales</taxon>
        <taxon>Glomerellaceae</taxon>
        <taxon>Colletotrichum</taxon>
        <taxon>Colletotrichum boninense species complex</taxon>
    </lineage>
</organism>
<dbReference type="InterPro" id="IPR011057">
    <property type="entry name" value="Mss4-like_sf"/>
</dbReference>
<feature type="compositionally biased region" description="Polar residues" evidence="5">
    <location>
        <begin position="178"/>
        <end position="187"/>
    </location>
</feature>
<name>A0A9P6HX23_9PEZI</name>
<reference evidence="7" key="2">
    <citation type="submission" date="2020-11" db="EMBL/GenBank/DDBJ databases">
        <title>Whole genome sequencing of Colletotrichum sp.</title>
        <authorList>
            <person name="Li H."/>
        </authorList>
    </citation>
    <scope>NUCLEOTIDE SEQUENCE</scope>
    <source>
        <strain evidence="7">CkLH20</strain>
    </source>
</reference>
<evidence type="ECO:0000256" key="1">
    <source>
        <dbReference type="ARBA" id="ARBA00005495"/>
    </source>
</evidence>
<protein>
    <submittedName>
        <fullName evidence="7">Histidine acid</fullName>
    </submittedName>
</protein>
<dbReference type="RefSeq" id="XP_038741435.1">
    <property type="nucleotide sequence ID" value="XM_038893320.1"/>
</dbReference>
<dbReference type="AlphaFoldDB" id="A0A9P6HX23"/>
<accession>A0A9P6HX23</accession>
<dbReference type="Gene3D" id="3.90.1590.10">
    <property type="entry name" value="glutathione-dependent formaldehyde- activating enzyme (gfa)"/>
    <property type="match status" value="1"/>
</dbReference>